<dbReference type="OMA" id="AGMDPYT"/>
<reference evidence="2 3" key="1">
    <citation type="journal article" date="2007" name="Nature">
        <title>Evolution of genes and genomes on the Drosophila phylogeny.</title>
        <authorList>
            <consortium name="Drosophila 12 Genomes Consortium"/>
            <person name="Clark A.G."/>
            <person name="Eisen M.B."/>
            <person name="Smith D.R."/>
            <person name="Bergman C.M."/>
            <person name="Oliver B."/>
            <person name="Markow T.A."/>
            <person name="Kaufman T.C."/>
            <person name="Kellis M."/>
            <person name="Gelbart W."/>
            <person name="Iyer V.N."/>
            <person name="Pollard D.A."/>
            <person name="Sackton T.B."/>
            <person name="Larracuente A.M."/>
            <person name="Singh N.D."/>
            <person name="Abad J.P."/>
            <person name="Abt D.N."/>
            <person name="Adryan B."/>
            <person name="Aguade M."/>
            <person name="Akashi H."/>
            <person name="Anderson W.W."/>
            <person name="Aquadro C.F."/>
            <person name="Ardell D.H."/>
            <person name="Arguello R."/>
            <person name="Artieri C.G."/>
            <person name="Barbash D.A."/>
            <person name="Barker D."/>
            <person name="Barsanti P."/>
            <person name="Batterham P."/>
            <person name="Batzoglou S."/>
            <person name="Begun D."/>
            <person name="Bhutkar A."/>
            <person name="Blanco E."/>
            <person name="Bosak S.A."/>
            <person name="Bradley R.K."/>
            <person name="Brand A.D."/>
            <person name="Brent M.R."/>
            <person name="Brooks A.N."/>
            <person name="Brown R.H."/>
            <person name="Butlin R.K."/>
            <person name="Caggese C."/>
            <person name="Calvi B.R."/>
            <person name="Bernardo de Carvalho A."/>
            <person name="Caspi A."/>
            <person name="Castrezana S."/>
            <person name="Celniker S.E."/>
            <person name="Chang J.L."/>
            <person name="Chapple C."/>
            <person name="Chatterji S."/>
            <person name="Chinwalla A."/>
            <person name="Civetta A."/>
            <person name="Clifton S.W."/>
            <person name="Comeron J.M."/>
            <person name="Costello J.C."/>
            <person name="Coyne J.A."/>
            <person name="Daub J."/>
            <person name="David R.G."/>
            <person name="Delcher A.L."/>
            <person name="Delehaunty K."/>
            <person name="Do C.B."/>
            <person name="Ebling H."/>
            <person name="Edwards K."/>
            <person name="Eickbush T."/>
            <person name="Evans J.D."/>
            <person name="Filipski A."/>
            <person name="Findeiss S."/>
            <person name="Freyhult E."/>
            <person name="Fulton L."/>
            <person name="Fulton R."/>
            <person name="Garcia A.C."/>
            <person name="Gardiner A."/>
            <person name="Garfield D.A."/>
            <person name="Garvin B.E."/>
            <person name="Gibson G."/>
            <person name="Gilbert D."/>
            <person name="Gnerre S."/>
            <person name="Godfrey J."/>
            <person name="Good R."/>
            <person name="Gotea V."/>
            <person name="Gravely B."/>
            <person name="Greenberg A.J."/>
            <person name="Griffiths-Jones S."/>
            <person name="Gross S."/>
            <person name="Guigo R."/>
            <person name="Gustafson E.A."/>
            <person name="Haerty W."/>
            <person name="Hahn M.W."/>
            <person name="Halligan D.L."/>
            <person name="Halpern A.L."/>
            <person name="Halter G.M."/>
            <person name="Han M.V."/>
            <person name="Heger A."/>
            <person name="Hillier L."/>
            <person name="Hinrichs A.S."/>
            <person name="Holmes I."/>
            <person name="Hoskins R.A."/>
            <person name="Hubisz M.J."/>
            <person name="Hultmark D."/>
            <person name="Huntley M.A."/>
            <person name="Jaffe D.B."/>
            <person name="Jagadeeshan S."/>
            <person name="Jeck W.R."/>
            <person name="Johnson J."/>
            <person name="Jones C.D."/>
            <person name="Jordan W.C."/>
            <person name="Karpen G.H."/>
            <person name="Kataoka E."/>
            <person name="Keightley P.D."/>
            <person name="Kheradpour P."/>
            <person name="Kirkness E.F."/>
            <person name="Koerich L.B."/>
            <person name="Kristiansen K."/>
            <person name="Kudrna D."/>
            <person name="Kulathinal R.J."/>
            <person name="Kumar S."/>
            <person name="Kwok R."/>
            <person name="Lander E."/>
            <person name="Langley C.H."/>
            <person name="Lapoint R."/>
            <person name="Lazzaro B.P."/>
            <person name="Lee S.J."/>
            <person name="Levesque L."/>
            <person name="Li R."/>
            <person name="Lin C.F."/>
            <person name="Lin M.F."/>
            <person name="Lindblad-Toh K."/>
            <person name="Llopart A."/>
            <person name="Long M."/>
            <person name="Low L."/>
            <person name="Lozovsky E."/>
            <person name="Lu J."/>
            <person name="Luo M."/>
            <person name="Machado C.A."/>
            <person name="Makalowski W."/>
            <person name="Marzo M."/>
            <person name="Matsuda M."/>
            <person name="Matzkin L."/>
            <person name="McAllister B."/>
            <person name="McBride C.S."/>
            <person name="McKernan B."/>
            <person name="McKernan K."/>
            <person name="Mendez-Lago M."/>
            <person name="Minx P."/>
            <person name="Mollenhauer M.U."/>
            <person name="Montooth K."/>
            <person name="Mount S.M."/>
            <person name="Mu X."/>
            <person name="Myers E."/>
            <person name="Negre B."/>
            <person name="Newfeld S."/>
            <person name="Nielsen R."/>
            <person name="Noor M.A."/>
            <person name="O'Grady P."/>
            <person name="Pachter L."/>
            <person name="Papaceit M."/>
            <person name="Parisi M.J."/>
            <person name="Parisi M."/>
            <person name="Parts L."/>
            <person name="Pedersen J.S."/>
            <person name="Pesole G."/>
            <person name="Phillippy A.M."/>
            <person name="Ponting C.P."/>
            <person name="Pop M."/>
            <person name="Porcelli D."/>
            <person name="Powell J.R."/>
            <person name="Prohaska S."/>
            <person name="Pruitt K."/>
            <person name="Puig M."/>
            <person name="Quesneville H."/>
            <person name="Ram K.R."/>
            <person name="Rand D."/>
            <person name="Rasmussen M.D."/>
            <person name="Reed L.K."/>
            <person name="Reenan R."/>
            <person name="Reily A."/>
            <person name="Remington K.A."/>
            <person name="Rieger T.T."/>
            <person name="Ritchie M.G."/>
            <person name="Robin C."/>
            <person name="Rogers Y.H."/>
            <person name="Rohde C."/>
            <person name="Rozas J."/>
            <person name="Rubenfield M.J."/>
            <person name="Ruiz A."/>
            <person name="Russo S."/>
            <person name="Salzberg S.L."/>
            <person name="Sanchez-Gracia A."/>
            <person name="Saranga D.J."/>
            <person name="Sato H."/>
            <person name="Schaeffer S.W."/>
            <person name="Schatz M.C."/>
            <person name="Schlenke T."/>
            <person name="Schwartz R."/>
            <person name="Segarra C."/>
            <person name="Singh R.S."/>
            <person name="Sirot L."/>
            <person name="Sirota M."/>
            <person name="Sisneros N.B."/>
            <person name="Smith C.D."/>
            <person name="Smith T.F."/>
            <person name="Spieth J."/>
            <person name="Stage D.E."/>
            <person name="Stark A."/>
            <person name="Stephan W."/>
            <person name="Strausberg R.L."/>
            <person name="Strempel S."/>
            <person name="Sturgill D."/>
            <person name="Sutton G."/>
            <person name="Sutton G.G."/>
            <person name="Tao W."/>
            <person name="Teichmann S."/>
            <person name="Tobari Y.N."/>
            <person name="Tomimura Y."/>
            <person name="Tsolas J.M."/>
            <person name="Valente V.L."/>
            <person name="Venter E."/>
            <person name="Venter J.C."/>
            <person name="Vicario S."/>
            <person name="Vieira F.G."/>
            <person name="Vilella A.J."/>
            <person name="Villasante A."/>
            <person name="Walenz B."/>
            <person name="Wang J."/>
            <person name="Wasserman M."/>
            <person name="Watts T."/>
            <person name="Wilson D."/>
            <person name="Wilson R.K."/>
            <person name="Wing R.A."/>
            <person name="Wolfner M.F."/>
            <person name="Wong A."/>
            <person name="Wong G.K."/>
            <person name="Wu C.I."/>
            <person name="Wu G."/>
            <person name="Yamamoto D."/>
            <person name="Yang H.P."/>
            <person name="Yang S.P."/>
            <person name="Yorke J.A."/>
            <person name="Yoshida K."/>
            <person name="Zdobnov E."/>
            <person name="Zhang P."/>
            <person name="Zhang Y."/>
            <person name="Zimin A.V."/>
            <person name="Baldwin J."/>
            <person name="Abdouelleil A."/>
            <person name="Abdulkadir J."/>
            <person name="Abebe A."/>
            <person name="Abera B."/>
            <person name="Abreu J."/>
            <person name="Acer S.C."/>
            <person name="Aftuck L."/>
            <person name="Alexander A."/>
            <person name="An P."/>
            <person name="Anderson E."/>
            <person name="Anderson S."/>
            <person name="Arachi H."/>
            <person name="Azer M."/>
            <person name="Bachantsang P."/>
            <person name="Barry A."/>
            <person name="Bayul T."/>
            <person name="Berlin A."/>
            <person name="Bessette D."/>
            <person name="Bloom T."/>
            <person name="Blye J."/>
            <person name="Boguslavskiy L."/>
            <person name="Bonnet C."/>
            <person name="Boukhgalter B."/>
            <person name="Bourzgui I."/>
            <person name="Brown A."/>
            <person name="Cahill P."/>
            <person name="Channer S."/>
            <person name="Cheshatsang Y."/>
            <person name="Chuda L."/>
            <person name="Citroen M."/>
            <person name="Collymore A."/>
            <person name="Cooke P."/>
            <person name="Costello M."/>
            <person name="D'Aco K."/>
            <person name="Daza R."/>
            <person name="De Haan G."/>
            <person name="DeGray S."/>
            <person name="DeMaso C."/>
            <person name="Dhargay N."/>
            <person name="Dooley K."/>
            <person name="Dooley E."/>
            <person name="Doricent M."/>
            <person name="Dorje P."/>
            <person name="Dorjee K."/>
            <person name="Dupes A."/>
            <person name="Elong R."/>
            <person name="Falk J."/>
            <person name="Farina A."/>
            <person name="Faro S."/>
            <person name="Ferguson D."/>
            <person name="Fisher S."/>
            <person name="Foley C.D."/>
            <person name="Franke A."/>
            <person name="Friedrich D."/>
            <person name="Gadbois L."/>
            <person name="Gearin G."/>
            <person name="Gearin C.R."/>
            <person name="Giannoukos G."/>
            <person name="Goode T."/>
            <person name="Graham J."/>
            <person name="Grandbois E."/>
            <person name="Grewal S."/>
            <person name="Gyaltsen K."/>
            <person name="Hafez N."/>
            <person name="Hagos B."/>
            <person name="Hall J."/>
            <person name="Henson C."/>
            <person name="Hollinger A."/>
            <person name="Honan T."/>
            <person name="Huard M.D."/>
            <person name="Hughes L."/>
            <person name="Hurhula B."/>
            <person name="Husby M.E."/>
            <person name="Kamat A."/>
            <person name="Kanga B."/>
            <person name="Kashin S."/>
            <person name="Khazanovich D."/>
            <person name="Kisner P."/>
            <person name="Lance K."/>
            <person name="Lara M."/>
            <person name="Lee W."/>
            <person name="Lennon N."/>
            <person name="Letendre F."/>
            <person name="LeVine R."/>
            <person name="Lipovsky A."/>
            <person name="Liu X."/>
            <person name="Liu J."/>
            <person name="Liu S."/>
            <person name="Lokyitsang T."/>
            <person name="Lokyitsang Y."/>
            <person name="Lubonja R."/>
            <person name="Lui A."/>
            <person name="MacDonald P."/>
            <person name="Magnisalis V."/>
            <person name="Maru K."/>
            <person name="Matthews C."/>
            <person name="McCusker W."/>
            <person name="McDonough S."/>
            <person name="Mehta T."/>
            <person name="Meldrim J."/>
            <person name="Meneus L."/>
            <person name="Mihai O."/>
            <person name="Mihalev A."/>
            <person name="Mihova T."/>
            <person name="Mittelman R."/>
            <person name="Mlenga V."/>
            <person name="Montmayeur A."/>
            <person name="Mulrain L."/>
            <person name="Navidi A."/>
            <person name="Naylor J."/>
            <person name="Negash T."/>
            <person name="Nguyen T."/>
            <person name="Nguyen N."/>
            <person name="Nicol R."/>
            <person name="Norbu C."/>
            <person name="Norbu N."/>
            <person name="Novod N."/>
            <person name="O'Neill B."/>
            <person name="Osman S."/>
            <person name="Markiewicz E."/>
            <person name="Oyono O.L."/>
            <person name="Patti C."/>
            <person name="Phunkhang P."/>
            <person name="Pierre F."/>
            <person name="Priest M."/>
            <person name="Raghuraman S."/>
            <person name="Rege F."/>
            <person name="Reyes R."/>
            <person name="Rise C."/>
            <person name="Rogov P."/>
            <person name="Ross K."/>
            <person name="Ryan E."/>
            <person name="Settipalli S."/>
            <person name="Shea T."/>
            <person name="Sherpa N."/>
            <person name="Shi L."/>
            <person name="Shih D."/>
            <person name="Sparrow T."/>
            <person name="Spaulding J."/>
            <person name="Stalker J."/>
            <person name="Stange-Thomann N."/>
            <person name="Stavropoulos S."/>
            <person name="Stone C."/>
            <person name="Strader C."/>
            <person name="Tesfaye S."/>
            <person name="Thomson T."/>
            <person name="Thoulutsang Y."/>
            <person name="Thoulutsang D."/>
            <person name="Topham K."/>
            <person name="Topping I."/>
            <person name="Tsamla T."/>
            <person name="Vassiliev H."/>
            <person name="Vo A."/>
            <person name="Wangchuk T."/>
            <person name="Wangdi T."/>
            <person name="Weiand M."/>
            <person name="Wilkinson J."/>
            <person name="Wilson A."/>
            <person name="Yadav S."/>
            <person name="Young G."/>
            <person name="Yu Q."/>
            <person name="Zembek L."/>
            <person name="Zhong D."/>
            <person name="Zimmer A."/>
            <person name="Zwirko Z."/>
            <person name="Jaffe D.B."/>
            <person name="Alvarez P."/>
            <person name="Brockman W."/>
            <person name="Butler J."/>
            <person name="Chin C."/>
            <person name="Gnerre S."/>
            <person name="Grabherr M."/>
            <person name="Kleber M."/>
            <person name="Mauceli E."/>
            <person name="MacCallum I."/>
        </authorList>
    </citation>
    <scope>NUCLEOTIDE SEQUENCE [LARGE SCALE GENOMIC DNA]</scope>
    <source>
        <strain evidence="3">Tucson 15081-1352.22</strain>
    </source>
</reference>
<dbReference type="PhylomeDB" id="B4KBY2"/>
<name>B4KBY2_DROMO</name>
<dbReference type="Pfam" id="PF00227">
    <property type="entry name" value="Proteasome"/>
    <property type="match status" value="1"/>
</dbReference>
<dbReference type="OrthoDB" id="204949at2759"/>
<protein>
    <submittedName>
        <fullName evidence="2">Uncharacterized protein</fullName>
        <ecNumber evidence="2">3.4.25.-</ecNumber>
    </submittedName>
</protein>
<dbReference type="eggNOG" id="KOG0180">
    <property type="taxonomic scope" value="Eukaryota"/>
</dbReference>
<dbReference type="EMBL" id="CH933806">
    <property type="protein sequence ID" value="EDW15834.1"/>
    <property type="molecule type" value="Genomic_DNA"/>
</dbReference>
<sequence length="203" mass="22607">MVGSCNGCVIAMRGKDCVAISTDRRFCLPSYTAGEEFEKIFNLAPRLYIGLTGLQTDILTVQQRLVHRRHAYEVNTGSLITPKILTELLSQMLYEHRFAPFYVEPIIAGMDPYTLEPYVSSMDLLGCTIDSPDFVVVGTCTDQMLGTCESLWHPNLDSDGLFEAISRASVASGGRDIISGYGARVYLIEHDKVTVRLIRTRMD</sequence>
<dbReference type="GO" id="GO:0005737">
    <property type="term" value="C:cytoplasm"/>
    <property type="evidence" value="ECO:0007669"/>
    <property type="project" value="TreeGrafter"/>
</dbReference>
<dbReference type="PROSITE" id="PS51476">
    <property type="entry name" value="PROTEASOME_BETA_2"/>
    <property type="match status" value="1"/>
</dbReference>
<dbReference type="HOGENOM" id="CLU_035750_10_0_1"/>
<dbReference type="InterPro" id="IPR023333">
    <property type="entry name" value="Proteasome_suB-type"/>
</dbReference>
<evidence type="ECO:0000313" key="3">
    <source>
        <dbReference type="Proteomes" id="UP000009192"/>
    </source>
</evidence>
<dbReference type="InterPro" id="IPR029055">
    <property type="entry name" value="Ntn_hydrolases_N"/>
</dbReference>
<dbReference type="InParanoid" id="B4KBY2"/>
<dbReference type="PANTHER" id="PTHR32194:SF10">
    <property type="entry name" value="PROTEASOME SUBUNIT BETA TYPE-3"/>
    <property type="match status" value="1"/>
</dbReference>
<keyword evidence="3" id="KW-1185">Reference proteome</keyword>
<dbReference type="PANTHER" id="PTHR32194">
    <property type="entry name" value="METALLOPROTEASE TLDD"/>
    <property type="match status" value="1"/>
</dbReference>
<evidence type="ECO:0000256" key="1">
    <source>
        <dbReference type="ARBA" id="ARBA00026071"/>
    </source>
</evidence>
<comment type="subunit">
    <text evidence="1">The 26S proteasome consists of a 20S proteasome core and two 19S regulatory subunits. The 20S proteasome core is composed of 28 subunits that are arranged in four stacked rings, resulting in a barrel-shaped structure. The two end rings are each formed by seven alpha subunits, and the two central rings are each formed by seven beta subunits. The catalytic chamber with the active sites is on the inside of the barrel.</text>
</comment>
<dbReference type="KEGG" id="dmo:Dmoj_GI22558"/>
<dbReference type="Proteomes" id="UP000009192">
    <property type="component" value="Unassembled WGS sequence"/>
</dbReference>
<dbReference type="GO" id="GO:0016787">
    <property type="term" value="F:hydrolase activity"/>
    <property type="evidence" value="ECO:0007669"/>
    <property type="project" value="UniProtKB-KW"/>
</dbReference>
<dbReference type="GO" id="GO:0005839">
    <property type="term" value="C:proteasome core complex"/>
    <property type="evidence" value="ECO:0007669"/>
    <property type="project" value="InterPro"/>
</dbReference>
<proteinExistence type="predicted"/>
<dbReference type="MEROPS" id="T01.P02"/>
<organism evidence="2 3">
    <name type="scientific">Drosophila mojavensis</name>
    <name type="common">Fruit fly</name>
    <dbReference type="NCBI Taxonomy" id="7230"/>
    <lineage>
        <taxon>Eukaryota</taxon>
        <taxon>Metazoa</taxon>
        <taxon>Ecdysozoa</taxon>
        <taxon>Arthropoda</taxon>
        <taxon>Hexapoda</taxon>
        <taxon>Insecta</taxon>
        <taxon>Pterygota</taxon>
        <taxon>Neoptera</taxon>
        <taxon>Endopterygota</taxon>
        <taxon>Diptera</taxon>
        <taxon>Brachycera</taxon>
        <taxon>Muscomorpha</taxon>
        <taxon>Ephydroidea</taxon>
        <taxon>Drosophilidae</taxon>
        <taxon>Drosophila</taxon>
    </lineage>
</organism>
<dbReference type="GO" id="GO:0051603">
    <property type="term" value="P:proteolysis involved in protein catabolic process"/>
    <property type="evidence" value="ECO:0007669"/>
    <property type="project" value="InterPro"/>
</dbReference>
<accession>B4KBY2</accession>
<keyword evidence="2" id="KW-0378">Hydrolase</keyword>
<dbReference type="AlphaFoldDB" id="B4KBY2"/>
<dbReference type="InterPro" id="IPR001353">
    <property type="entry name" value="Proteasome_sua/b"/>
</dbReference>
<gene>
    <name evidence="2" type="primary">Dmoj\GI22558</name>
    <name evidence="2" type="ORF">Dmoj_GI22558</name>
</gene>
<dbReference type="EC" id="3.4.25.-" evidence="2"/>
<evidence type="ECO:0000313" key="2">
    <source>
        <dbReference type="EMBL" id="EDW15834.1"/>
    </source>
</evidence>
<dbReference type="Gene3D" id="3.60.20.10">
    <property type="entry name" value="Glutamine Phosphoribosylpyrophosphate, subunit 1, domain 1"/>
    <property type="match status" value="1"/>
</dbReference>
<dbReference type="SUPFAM" id="SSF56235">
    <property type="entry name" value="N-terminal nucleophile aminohydrolases (Ntn hydrolases)"/>
    <property type="match status" value="1"/>
</dbReference>